<dbReference type="GO" id="GO:0005737">
    <property type="term" value="C:cytoplasm"/>
    <property type="evidence" value="ECO:0007669"/>
    <property type="project" value="TreeGrafter"/>
</dbReference>
<organism evidence="1 2">
    <name type="scientific">Caenorhabditis tropicalis</name>
    <dbReference type="NCBI Taxonomy" id="1561998"/>
    <lineage>
        <taxon>Eukaryota</taxon>
        <taxon>Metazoa</taxon>
        <taxon>Ecdysozoa</taxon>
        <taxon>Nematoda</taxon>
        <taxon>Chromadorea</taxon>
        <taxon>Rhabditida</taxon>
        <taxon>Rhabditina</taxon>
        <taxon>Rhabditomorpha</taxon>
        <taxon>Rhabditoidea</taxon>
        <taxon>Rhabditidae</taxon>
        <taxon>Peloderinae</taxon>
        <taxon>Caenorhabditis</taxon>
    </lineage>
</organism>
<dbReference type="AlphaFoldDB" id="A0A1I7UDD2"/>
<dbReference type="SUPFAM" id="SSF56300">
    <property type="entry name" value="Metallo-dependent phosphatases"/>
    <property type="match status" value="1"/>
</dbReference>
<dbReference type="PANTHER" id="PTHR11668:SF199">
    <property type="entry name" value="SERINE_THREONINE-PROTEIN PHOSPHATASE"/>
    <property type="match status" value="1"/>
</dbReference>
<reference evidence="2" key="1">
    <citation type="submission" date="2016-11" db="UniProtKB">
        <authorList>
            <consortium name="WormBaseParasite"/>
        </authorList>
    </citation>
    <scope>IDENTIFICATION</scope>
</reference>
<dbReference type="Gene3D" id="3.60.21.10">
    <property type="match status" value="1"/>
</dbReference>
<dbReference type="GO" id="GO:0005634">
    <property type="term" value="C:nucleus"/>
    <property type="evidence" value="ECO:0007669"/>
    <property type="project" value="TreeGrafter"/>
</dbReference>
<dbReference type="eggNOG" id="KOG0374">
    <property type="taxonomic scope" value="Eukaryota"/>
</dbReference>
<accession>A0A1I7UDD2</accession>
<name>A0A1I7UDD2_9PELO</name>
<proteinExistence type="predicted"/>
<dbReference type="InterPro" id="IPR029052">
    <property type="entry name" value="Metallo-depent_PP-like"/>
</dbReference>
<keyword evidence="1" id="KW-1185">Reference proteome</keyword>
<dbReference type="STRING" id="1561998.A0A1I7UDD2"/>
<dbReference type="InterPro" id="IPR006186">
    <property type="entry name" value="Ser/Thr-sp_prot-phosphatase"/>
</dbReference>
<dbReference type="WBParaSite" id="Csp11.Scaffold629.g8194.t1">
    <property type="protein sequence ID" value="Csp11.Scaffold629.g8194.t1"/>
    <property type="gene ID" value="Csp11.Scaffold629.g8194"/>
</dbReference>
<dbReference type="PRINTS" id="PR00114">
    <property type="entry name" value="STPHPHTASE"/>
</dbReference>
<protein>
    <submittedName>
        <fullName evidence="2">SER_THR_PHOSPHATASE domain-containing protein</fullName>
    </submittedName>
</protein>
<evidence type="ECO:0000313" key="2">
    <source>
        <dbReference type="WBParaSite" id="Csp11.Scaffold629.g8194.t1"/>
    </source>
</evidence>
<dbReference type="PANTHER" id="PTHR11668">
    <property type="entry name" value="SERINE/THREONINE PROTEIN PHOSPHATASE"/>
    <property type="match status" value="1"/>
</dbReference>
<sequence length="90" mass="10569">MQLHFRTRRRRPNMREIRTRSDLRAHQVVQDGYEFFANRKLVTLFSAPHYCGQFDNAGAVMQINPNMVCSFKQVRFMGDCLELCQVIGTD</sequence>
<evidence type="ECO:0000313" key="1">
    <source>
        <dbReference type="Proteomes" id="UP000095282"/>
    </source>
</evidence>
<dbReference type="Proteomes" id="UP000095282">
    <property type="component" value="Unplaced"/>
</dbReference>
<dbReference type="GO" id="GO:0004722">
    <property type="term" value="F:protein serine/threonine phosphatase activity"/>
    <property type="evidence" value="ECO:0007669"/>
    <property type="project" value="TreeGrafter"/>
</dbReference>
<dbReference type="InterPro" id="IPR050341">
    <property type="entry name" value="PP1_catalytic_subunit"/>
</dbReference>